<keyword evidence="4" id="KW-1185">Reference proteome</keyword>
<dbReference type="SUPFAM" id="SSF55874">
    <property type="entry name" value="ATPase domain of HSP90 chaperone/DNA topoisomerase II/histidine kinase"/>
    <property type="match status" value="1"/>
</dbReference>
<feature type="domain" description="Histidine kinase/HSP90-like ATPase" evidence="2">
    <location>
        <begin position="12"/>
        <end position="114"/>
    </location>
</feature>
<evidence type="ECO:0000259" key="2">
    <source>
        <dbReference type="Pfam" id="PF13581"/>
    </source>
</evidence>
<keyword evidence="3" id="KW-0547">Nucleotide-binding</keyword>
<dbReference type="PANTHER" id="PTHR35526:SF3">
    <property type="entry name" value="ANTI-SIGMA-F FACTOR RSBW"/>
    <property type="match status" value="1"/>
</dbReference>
<dbReference type="AlphaFoldDB" id="A0A3A4A481"/>
<keyword evidence="3" id="KW-0067">ATP-binding</keyword>
<keyword evidence="1" id="KW-0808">Transferase</keyword>
<dbReference type="InterPro" id="IPR003594">
    <property type="entry name" value="HATPase_dom"/>
</dbReference>
<dbReference type="InterPro" id="IPR050267">
    <property type="entry name" value="Anti-sigma-factor_SerPK"/>
</dbReference>
<dbReference type="Pfam" id="PF13581">
    <property type="entry name" value="HATPase_c_2"/>
    <property type="match status" value="1"/>
</dbReference>
<organism evidence="3 4">
    <name type="scientific">Bailinhaonella thermotolerans</name>
    <dbReference type="NCBI Taxonomy" id="1070861"/>
    <lineage>
        <taxon>Bacteria</taxon>
        <taxon>Bacillati</taxon>
        <taxon>Actinomycetota</taxon>
        <taxon>Actinomycetes</taxon>
        <taxon>Streptosporangiales</taxon>
        <taxon>Streptosporangiaceae</taxon>
        <taxon>Bailinhaonella</taxon>
    </lineage>
</organism>
<dbReference type="Gene3D" id="3.30.565.10">
    <property type="entry name" value="Histidine kinase-like ATPase, C-terminal domain"/>
    <property type="match status" value="1"/>
</dbReference>
<dbReference type="OrthoDB" id="3476098at2"/>
<evidence type="ECO:0000313" key="3">
    <source>
        <dbReference type="EMBL" id="RJL20196.1"/>
    </source>
</evidence>
<evidence type="ECO:0000313" key="4">
    <source>
        <dbReference type="Proteomes" id="UP000265768"/>
    </source>
</evidence>
<gene>
    <name evidence="3" type="ORF">D5H75_39810</name>
</gene>
<name>A0A3A4A481_9ACTN</name>
<reference evidence="3 4" key="1">
    <citation type="submission" date="2018-09" db="EMBL/GenBank/DDBJ databases">
        <title>YIM 75507 draft genome.</title>
        <authorList>
            <person name="Tang S."/>
            <person name="Feng Y."/>
        </authorList>
    </citation>
    <scope>NUCLEOTIDE SEQUENCE [LARGE SCALE GENOMIC DNA]</scope>
    <source>
        <strain evidence="3 4">YIM 75507</strain>
    </source>
</reference>
<dbReference type="InterPro" id="IPR036890">
    <property type="entry name" value="HATPase_C_sf"/>
</dbReference>
<protein>
    <submittedName>
        <fullName evidence="3">ATP-binding protein</fullName>
    </submittedName>
</protein>
<comment type="caution">
    <text evidence="3">The sequence shown here is derived from an EMBL/GenBank/DDBJ whole genome shotgun (WGS) entry which is preliminary data.</text>
</comment>
<keyword evidence="1" id="KW-0723">Serine/threonine-protein kinase</keyword>
<keyword evidence="1" id="KW-0418">Kinase</keyword>
<sequence length="148" mass="15443">MTVLTHLEQVFPGCPAAVAEVRRFVAEPLRRYGFGTRLDDALLCVSELATNAIKHTTSGHSTFVVALDVDDAGGARVSVVDQGAAGVPVVQVPSSDAEGGRGLLLVNVLADGVGHAMVPGGRQATWFALRRPPEPPEPLAPARTEIPS</sequence>
<dbReference type="Proteomes" id="UP000265768">
    <property type="component" value="Unassembled WGS sequence"/>
</dbReference>
<evidence type="ECO:0000256" key="1">
    <source>
        <dbReference type="ARBA" id="ARBA00022527"/>
    </source>
</evidence>
<proteinExistence type="predicted"/>
<accession>A0A3A4A481</accession>
<dbReference type="PANTHER" id="PTHR35526">
    <property type="entry name" value="ANTI-SIGMA-F FACTOR RSBW-RELATED"/>
    <property type="match status" value="1"/>
</dbReference>
<dbReference type="RefSeq" id="WP_119931821.1">
    <property type="nucleotide sequence ID" value="NZ_QZEY01000032.1"/>
</dbReference>
<dbReference type="GO" id="GO:0004674">
    <property type="term" value="F:protein serine/threonine kinase activity"/>
    <property type="evidence" value="ECO:0007669"/>
    <property type="project" value="UniProtKB-KW"/>
</dbReference>
<dbReference type="CDD" id="cd16936">
    <property type="entry name" value="HATPase_RsbW-like"/>
    <property type="match status" value="1"/>
</dbReference>
<dbReference type="GO" id="GO:0005524">
    <property type="term" value="F:ATP binding"/>
    <property type="evidence" value="ECO:0007669"/>
    <property type="project" value="UniProtKB-KW"/>
</dbReference>
<dbReference type="EMBL" id="QZEY01000032">
    <property type="protein sequence ID" value="RJL20196.1"/>
    <property type="molecule type" value="Genomic_DNA"/>
</dbReference>